<dbReference type="NCBIfam" id="TIGR01770">
    <property type="entry name" value="NDH_I_N"/>
    <property type="match status" value="1"/>
</dbReference>
<protein>
    <recommendedName>
        <fullName evidence="5">NADH-quinone oxidoreductase subunit N</fullName>
        <ecNumber evidence="5">7.1.1.-</ecNumber>
    </recommendedName>
    <alternativeName>
        <fullName evidence="5">NADH dehydrogenase I subunit N</fullName>
    </alternativeName>
    <alternativeName>
        <fullName evidence="5">NDH-1 subunit N</fullName>
    </alternativeName>
</protein>
<feature type="domain" description="NADH:quinone oxidoreductase/Mrp antiporter transmembrane" evidence="7">
    <location>
        <begin position="127"/>
        <end position="430"/>
    </location>
</feature>
<evidence type="ECO:0000256" key="1">
    <source>
        <dbReference type="ARBA" id="ARBA00004127"/>
    </source>
</evidence>
<feature type="transmembrane region" description="Helical" evidence="5">
    <location>
        <begin position="106"/>
        <end position="124"/>
    </location>
</feature>
<evidence type="ECO:0000313" key="8">
    <source>
        <dbReference type="EMBL" id="RGE45052.1"/>
    </source>
</evidence>
<comment type="catalytic activity">
    <reaction evidence="5">
        <text>a quinone + NADH + 5 H(+)(in) = a quinol + NAD(+) + 4 H(+)(out)</text>
        <dbReference type="Rhea" id="RHEA:57888"/>
        <dbReference type="ChEBI" id="CHEBI:15378"/>
        <dbReference type="ChEBI" id="CHEBI:24646"/>
        <dbReference type="ChEBI" id="CHEBI:57540"/>
        <dbReference type="ChEBI" id="CHEBI:57945"/>
        <dbReference type="ChEBI" id="CHEBI:132124"/>
    </reaction>
</comment>
<dbReference type="GO" id="GO:0008137">
    <property type="term" value="F:NADH dehydrogenase (ubiquinone) activity"/>
    <property type="evidence" value="ECO:0007669"/>
    <property type="project" value="InterPro"/>
</dbReference>
<name>A0A373FNG2_COMTE</name>
<keyword evidence="5" id="KW-0874">Quinone</keyword>
<comment type="subcellular location">
    <subcellularLocation>
        <location evidence="5">Cell membrane</location>
        <topology evidence="5">Multi-pass membrane protein</topology>
    </subcellularLocation>
    <subcellularLocation>
        <location evidence="1">Endomembrane system</location>
        <topology evidence="1">Multi-pass membrane protein</topology>
    </subcellularLocation>
    <subcellularLocation>
        <location evidence="6">Membrane</location>
        <topology evidence="6">Multi-pass membrane protein</topology>
    </subcellularLocation>
</comment>
<dbReference type="AlphaFoldDB" id="A0A373FNG2"/>
<dbReference type="Pfam" id="PF00361">
    <property type="entry name" value="Proton_antipo_M"/>
    <property type="match status" value="1"/>
</dbReference>
<dbReference type="InterPro" id="IPR001750">
    <property type="entry name" value="ND/Mrp_TM"/>
</dbReference>
<feature type="transmembrane region" description="Helical" evidence="5">
    <location>
        <begin position="460"/>
        <end position="479"/>
    </location>
</feature>
<comment type="similarity">
    <text evidence="5">Belongs to the complex I subunit 2 family.</text>
</comment>
<dbReference type="EMBL" id="QURR01000011">
    <property type="protein sequence ID" value="RGE45052.1"/>
    <property type="molecule type" value="Genomic_DNA"/>
</dbReference>
<evidence type="ECO:0000256" key="2">
    <source>
        <dbReference type="ARBA" id="ARBA00022692"/>
    </source>
</evidence>
<comment type="subunit">
    <text evidence="5">NDH-1 is composed of 14 different subunits. Subunits NuoA, H, J, K, L, M, N constitute the membrane sector of the complex.</text>
</comment>
<feature type="transmembrane region" description="Helical" evidence="5">
    <location>
        <begin position="419"/>
        <end position="439"/>
    </location>
</feature>
<dbReference type="EC" id="7.1.1.-" evidence="5"/>
<dbReference type="GO" id="GO:0012505">
    <property type="term" value="C:endomembrane system"/>
    <property type="evidence" value="ECO:0007669"/>
    <property type="project" value="UniProtKB-SubCell"/>
</dbReference>
<keyword evidence="5" id="KW-0813">Transport</keyword>
<keyword evidence="9" id="KW-1185">Reference proteome</keyword>
<feature type="transmembrane region" description="Helical" evidence="5">
    <location>
        <begin position="6"/>
        <end position="26"/>
    </location>
</feature>
<organism evidence="8 9">
    <name type="scientific">Comamonas testosteroni</name>
    <name type="common">Pseudomonas testosteroni</name>
    <dbReference type="NCBI Taxonomy" id="285"/>
    <lineage>
        <taxon>Bacteria</taxon>
        <taxon>Pseudomonadati</taxon>
        <taxon>Pseudomonadota</taxon>
        <taxon>Betaproteobacteria</taxon>
        <taxon>Burkholderiales</taxon>
        <taxon>Comamonadaceae</taxon>
        <taxon>Comamonas</taxon>
    </lineage>
</organism>
<feature type="transmembrane region" description="Helical" evidence="5">
    <location>
        <begin position="77"/>
        <end position="94"/>
    </location>
</feature>
<feature type="transmembrane region" description="Helical" evidence="5">
    <location>
        <begin position="241"/>
        <end position="263"/>
    </location>
</feature>
<keyword evidence="5" id="KW-1003">Cell membrane</keyword>
<keyword evidence="2 5" id="KW-0812">Transmembrane</keyword>
<keyword evidence="8" id="KW-0560">Oxidoreductase</keyword>
<keyword evidence="5" id="KW-0520">NAD</keyword>
<feature type="transmembrane region" description="Helical" evidence="5">
    <location>
        <begin position="38"/>
        <end position="57"/>
    </location>
</feature>
<evidence type="ECO:0000256" key="3">
    <source>
        <dbReference type="ARBA" id="ARBA00022989"/>
    </source>
</evidence>
<evidence type="ECO:0000313" key="9">
    <source>
        <dbReference type="Proteomes" id="UP000261948"/>
    </source>
</evidence>
<accession>A0A373FNG2</accession>
<gene>
    <name evidence="5 8" type="primary">nuoN</name>
    <name evidence="8" type="ORF">DZC30_10420</name>
</gene>
<comment type="function">
    <text evidence="5">NDH-1 shuttles electrons from NADH, via FMN and iron-sulfur (Fe-S) centers, to quinones in the respiratory chain. The immediate electron acceptor for the enzyme in this species is believed to be ubiquinone. Couples the redox reaction to proton translocation (for every two electrons transferred, four hydrogen ions are translocated across the cytoplasmic membrane), and thus conserves the redox energy in a proton gradient.</text>
</comment>
<dbReference type="GO" id="GO:0048038">
    <property type="term" value="F:quinone binding"/>
    <property type="evidence" value="ECO:0007669"/>
    <property type="project" value="UniProtKB-KW"/>
</dbReference>
<dbReference type="InterPro" id="IPR010096">
    <property type="entry name" value="NADH-Q_OxRdtase_suN/2"/>
</dbReference>
<comment type="caution">
    <text evidence="8">The sequence shown here is derived from an EMBL/GenBank/DDBJ whole genome shotgun (WGS) entry which is preliminary data.</text>
</comment>
<keyword evidence="3 5" id="KW-1133">Transmembrane helix</keyword>
<dbReference type="GO" id="GO:0005886">
    <property type="term" value="C:plasma membrane"/>
    <property type="evidence" value="ECO:0007669"/>
    <property type="project" value="UniProtKB-SubCell"/>
</dbReference>
<dbReference type="NCBIfam" id="NF004442">
    <property type="entry name" value="PRK05777.1-5"/>
    <property type="match status" value="1"/>
</dbReference>
<keyword evidence="5" id="KW-1278">Translocase</keyword>
<feature type="transmembrane region" description="Helical" evidence="5">
    <location>
        <begin position="275"/>
        <end position="294"/>
    </location>
</feature>
<feature type="transmembrane region" description="Helical" evidence="5">
    <location>
        <begin position="202"/>
        <end position="220"/>
    </location>
</feature>
<reference evidence="8 9" key="1">
    <citation type="submission" date="2018-08" db="EMBL/GenBank/DDBJ databases">
        <title>Comamonas testosteroni strain SWCO2.</title>
        <authorList>
            <person name="Jiang N."/>
            <person name="Zhang X.Z."/>
        </authorList>
    </citation>
    <scope>NUCLEOTIDE SEQUENCE [LARGE SCALE GENOMIC DNA]</scope>
    <source>
        <strain evidence="8 9">SWCO2</strain>
    </source>
</reference>
<evidence type="ECO:0000259" key="7">
    <source>
        <dbReference type="Pfam" id="PF00361"/>
    </source>
</evidence>
<feature type="transmembrane region" description="Helical" evidence="5">
    <location>
        <begin position="338"/>
        <end position="360"/>
    </location>
</feature>
<feature type="transmembrane region" description="Helical" evidence="5">
    <location>
        <begin position="130"/>
        <end position="149"/>
    </location>
</feature>
<keyword evidence="4 5" id="KW-0472">Membrane</keyword>
<evidence type="ECO:0000256" key="4">
    <source>
        <dbReference type="ARBA" id="ARBA00023136"/>
    </source>
</evidence>
<sequence>MIDNISWLAIYPEITLLVMACVIALVDLGVKSARRTGTYVLTMLTLLVVAVMQGMYASSGNTFYGWGNMVVSDAMGNWLKCFATIALMITMVYGRPYAAERDMLRGGEFFTLSMLALLGMFIMISGNNFLVLYLGLELLTLSSYALVALRRDHTVSVEAAMKYFVLGAMASGFLLYGMSMLYGATGSLDIGQVFKAINSGEIKHQVLVFGLVFVVAGLAFKLGVVPFHMWVPDVYQGAPTAITALIGGAPKLAAFAMTMRLLVDGLLPLAIDWQQMLMVLAVCSLLVGNLAGLQQTSLKRMLAYSTISQMGFVLLGLMSGVVDGKVDPATVENAYSSAMFYMVTYVLTALAAFGVILLLAREGFESEEIADLAGLNQRSPLYAGVMAVCLFSMAGIPPLVGFYAKLSVLQALIASGSSLYIGLAVFAVIMSLIGAFYYLRVVKVMYFDAPITATSVSAPLDVRVVLTINGALVLLLGVMPGGLMNLCADAIVRALAS</sequence>
<feature type="transmembrane region" description="Helical" evidence="5">
    <location>
        <begin position="161"/>
        <end position="182"/>
    </location>
</feature>
<feature type="transmembrane region" description="Helical" evidence="5">
    <location>
        <begin position="301"/>
        <end position="318"/>
    </location>
</feature>
<dbReference type="HAMAP" id="MF_00445">
    <property type="entry name" value="NDH1_NuoN_1"/>
    <property type="match status" value="1"/>
</dbReference>
<dbReference type="GO" id="GO:0050136">
    <property type="term" value="F:NADH dehydrogenase (quinone) (non-electrogenic) activity"/>
    <property type="evidence" value="ECO:0007669"/>
    <property type="project" value="UniProtKB-UniRule"/>
</dbReference>
<dbReference type="GO" id="GO:0042773">
    <property type="term" value="P:ATP synthesis coupled electron transport"/>
    <property type="evidence" value="ECO:0007669"/>
    <property type="project" value="InterPro"/>
</dbReference>
<evidence type="ECO:0000256" key="5">
    <source>
        <dbReference type="HAMAP-Rule" id="MF_00445"/>
    </source>
</evidence>
<dbReference type="PANTHER" id="PTHR22773">
    <property type="entry name" value="NADH DEHYDROGENASE"/>
    <property type="match status" value="1"/>
</dbReference>
<proteinExistence type="inferred from homology"/>
<feature type="transmembrane region" description="Helical" evidence="5">
    <location>
        <begin position="381"/>
        <end position="404"/>
    </location>
</feature>
<dbReference type="OrthoDB" id="9768329at2"/>
<dbReference type="Proteomes" id="UP000261948">
    <property type="component" value="Unassembled WGS sequence"/>
</dbReference>
<evidence type="ECO:0000256" key="6">
    <source>
        <dbReference type="RuleBase" id="RU000320"/>
    </source>
</evidence>
<keyword evidence="5" id="KW-0830">Ubiquinone</keyword>